<dbReference type="EMBL" id="MU853767">
    <property type="protein sequence ID" value="KAK3943255.1"/>
    <property type="molecule type" value="Genomic_DNA"/>
</dbReference>
<name>A0AAN6NCI0_9PEZI</name>
<dbReference type="InterPro" id="IPR029063">
    <property type="entry name" value="SAM-dependent_MTases_sf"/>
</dbReference>
<dbReference type="SUPFAM" id="SSF53335">
    <property type="entry name" value="S-adenosyl-L-methionine-dependent methyltransferases"/>
    <property type="match status" value="1"/>
</dbReference>
<reference evidence="4" key="1">
    <citation type="journal article" date="2023" name="Mol. Phylogenet. Evol.">
        <title>Genome-scale phylogeny and comparative genomics of the fungal order Sordariales.</title>
        <authorList>
            <person name="Hensen N."/>
            <person name="Bonometti L."/>
            <person name="Westerberg I."/>
            <person name="Brannstrom I.O."/>
            <person name="Guillou S."/>
            <person name="Cros-Aarteil S."/>
            <person name="Calhoun S."/>
            <person name="Haridas S."/>
            <person name="Kuo A."/>
            <person name="Mondo S."/>
            <person name="Pangilinan J."/>
            <person name="Riley R."/>
            <person name="LaButti K."/>
            <person name="Andreopoulos B."/>
            <person name="Lipzen A."/>
            <person name="Chen C."/>
            <person name="Yan M."/>
            <person name="Daum C."/>
            <person name="Ng V."/>
            <person name="Clum A."/>
            <person name="Steindorff A."/>
            <person name="Ohm R.A."/>
            <person name="Martin F."/>
            <person name="Silar P."/>
            <person name="Natvig D.O."/>
            <person name="Lalanne C."/>
            <person name="Gautier V."/>
            <person name="Ament-Velasquez S.L."/>
            <person name="Kruys A."/>
            <person name="Hutchinson M.I."/>
            <person name="Powell A.J."/>
            <person name="Barry K."/>
            <person name="Miller A.N."/>
            <person name="Grigoriev I.V."/>
            <person name="Debuchy R."/>
            <person name="Gladieux P."/>
            <person name="Hiltunen Thoren M."/>
            <person name="Johannesson H."/>
        </authorList>
    </citation>
    <scope>NUCLEOTIDE SEQUENCE [LARGE SCALE GENOMIC DNA]</scope>
    <source>
        <strain evidence="4">CBS 340.73</strain>
    </source>
</reference>
<evidence type="ECO:0000313" key="4">
    <source>
        <dbReference type="Proteomes" id="UP001303473"/>
    </source>
</evidence>
<dbReference type="PANTHER" id="PTHR43591">
    <property type="entry name" value="METHYLTRANSFERASE"/>
    <property type="match status" value="1"/>
</dbReference>
<dbReference type="GO" id="GO:0008168">
    <property type="term" value="F:methyltransferase activity"/>
    <property type="evidence" value="ECO:0007669"/>
    <property type="project" value="UniProtKB-KW"/>
</dbReference>
<keyword evidence="4" id="KW-1185">Reference proteome</keyword>
<accession>A0AAN6NCI0</accession>
<sequence>MASQARVLQAGGGSASHGQDDTVEIDPNFGGEDDDFDSAMDVNPSSTASLSSSILAYRKMYGRTYANFTTGTENWTPNDETQNNSLDMLHHMVYLAYGNRLFQAPIGNSPSRVLDIGTGTGIWAIDFADEFPVCEVIGTDLSPIQPSWVPPNCKFELDDAQQDWTWPDSHFDYIHVRALMGSIDDWPRFCKQAMRYLKPGGYLEIFDFSANMQSDDGVFGPDHVYTQWFELFQQAGDKIGKTFEIIDHGRAAGWMRDAGFAHVTEVKKKLPMGGWPKDPRLKEIGIFHMASASAALEGYLLYTMTNVLGWTYEDVQVFAAKCRATLRDRSIHAYVNSAAVYGQKPSAA</sequence>
<comment type="caution">
    <text evidence="3">The sequence shown here is derived from an EMBL/GenBank/DDBJ whole genome shotgun (WGS) entry which is preliminary data.</text>
</comment>
<evidence type="ECO:0000313" key="3">
    <source>
        <dbReference type="EMBL" id="KAK3943255.1"/>
    </source>
</evidence>
<feature type="region of interest" description="Disordered" evidence="2">
    <location>
        <begin position="1"/>
        <end position="32"/>
    </location>
</feature>
<keyword evidence="3" id="KW-0489">Methyltransferase</keyword>
<dbReference type="Proteomes" id="UP001303473">
    <property type="component" value="Unassembled WGS sequence"/>
</dbReference>
<dbReference type="GO" id="GO:0032259">
    <property type="term" value="P:methylation"/>
    <property type="evidence" value="ECO:0007669"/>
    <property type="project" value="UniProtKB-KW"/>
</dbReference>
<evidence type="ECO:0000256" key="1">
    <source>
        <dbReference type="ARBA" id="ARBA00038158"/>
    </source>
</evidence>
<dbReference type="CDD" id="cd02440">
    <property type="entry name" value="AdoMet_MTases"/>
    <property type="match status" value="1"/>
</dbReference>
<dbReference type="AlphaFoldDB" id="A0AAN6NCI0"/>
<evidence type="ECO:0000256" key="2">
    <source>
        <dbReference type="SAM" id="MobiDB-lite"/>
    </source>
</evidence>
<comment type="similarity">
    <text evidence="1">Belongs to the methyltransferase superfamily. LaeA methyltransferase family.</text>
</comment>
<keyword evidence="3" id="KW-0808">Transferase</keyword>
<gene>
    <name evidence="3" type="ORF">QBC46DRAFT_43947</name>
</gene>
<organism evidence="3 4">
    <name type="scientific">Diplogelasinospora grovesii</name>
    <dbReference type="NCBI Taxonomy" id="303347"/>
    <lineage>
        <taxon>Eukaryota</taxon>
        <taxon>Fungi</taxon>
        <taxon>Dikarya</taxon>
        <taxon>Ascomycota</taxon>
        <taxon>Pezizomycotina</taxon>
        <taxon>Sordariomycetes</taxon>
        <taxon>Sordariomycetidae</taxon>
        <taxon>Sordariales</taxon>
        <taxon>Diplogelasinosporaceae</taxon>
        <taxon>Diplogelasinospora</taxon>
    </lineage>
</organism>
<dbReference type="Gene3D" id="3.40.50.150">
    <property type="entry name" value="Vaccinia Virus protein VP39"/>
    <property type="match status" value="1"/>
</dbReference>
<protein>
    <submittedName>
        <fullName evidence="3">S-adenosyl-L-methionine-dependent methyltransferase</fullName>
    </submittedName>
</protein>
<dbReference type="Pfam" id="PF13489">
    <property type="entry name" value="Methyltransf_23"/>
    <property type="match status" value="1"/>
</dbReference>
<proteinExistence type="inferred from homology"/>
<dbReference type="PANTHER" id="PTHR43591:SF10">
    <property type="entry name" value="ABC TRANSMEMBRANE TYPE-1 DOMAIN-CONTAINING PROTEIN-RELATED"/>
    <property type="match status" value="1"/>
</dbReference>